<dbReference type="CDD" id="cd19481">
    <property type="entry name" value="RecA-like_protease"/>
    <property type="match status" value="1"/>
</dbReference>
<evidence type="ECO:0000259" key="4">
    <source>
        <dbReference type="SMART" id="SM00382"/>
    </source>
</evidence>
<organism evidence="5 6">
    <name type="scientific">Neiella marina</name>
    <dbReference type="NCBI Taxonomy" id="508461"/>
    <lineage>
        <taxon>Bacteria</taxon>
        <taxon>Pseudomonadati</taxon>
        <taxon>Pseudomonadota</taxon>
        <taxon>Gammaproteobacteria</taxon>
        <taxon>Alteromonadales</taxon>
        <taxon>Echinimonadaceae</taxon>
        <taxon>Neiella</taxon>
    </lineage>
</organism>
<dbReference type="GO" id="GO:0016887">
    <property type="term" value="F:ATP hydrolysis activity"/>
    <property type="evidence" value="ECO:0007669"/>
    <property type="project" value="InterPro"/>
</dbReference>
<dbReference type="InterPro" id="IPR003959">
    <property type="entry name" value="ATPase_AAA_core"/>
</dbReference>
<evidence type="ECO:0000256" key="3">
    <source>
        <dbReference type="ARBA" id="ARBA00022840"/>
    </source>
</evidence>
<dbReference type="InterPro" id="IPR050221">
    <property type="entry name" value="26S_Proteasome_ATPase"/>
</dbReference>
<proteinExistence type="inferred from homology"/>
<dbReference type="InterPro" id="IPR027417">
    <property type="entry name" value="P-loop_NTPase"/>
</dbReference>
<keyword evidence="3" id="KW-0067">ATP-binding</keyword>
<dbReference type="SUPFAM" id="SSF52540">
    <property type="entry name" value="P-loop containing nucleoside triphosphate hydrolases"/>
    <property type="match status" value="2"/>
</dbReference>
<dbReference type="GO" id="GO:0005524">
    <property type="term" value="F:ATP binding"/>
    <property type="evidence" value="ECO:0007669"/>
    <property type="project" value="UniProtKB-KW"/>
</dbReference>
<comment type="similarity">
    <text evidence="1">Belongs to the AAA ATPase family.</text>
</comment>
<comment type="caution">
    <text evidence="5">The sequence shown here is derived from an EMBL/GenBank/DDBJ whole genome shotgun (WGS) entry which is preliminary data.</text>
</comment>
<feature type="domain" description="AAA+ ATPase" evidence="4">
    <location>
        <begin position="224"/>
        <end position="361"/>
    </location>
</feature>
<name>A0A8J2U2Q5_9GAMM</name>
<dbReference type="Pfam" id="PF00004">
    <property type="entry name" value="AAA"/>
    <property type="match status" value="2"/>
</dbReference>
<protein>
    <submittedName>
        <fullName evidence="5">ATPase</fullName>
    </submittedName>
</protein>
<evidence type="ECO:0000256" key="1">
    <source>
        <dbReference type="ARBA" id="ARBA00006914"/>
    </source>
</evidence>
<dbReference type="EMBL" id="BMDX01000002">
    <property type="protein sequence ID" value="GGA67067.1"/>
    <property type="molecule type" value="Genomic_DNA"/>
</dbReference>
<evidence type="ECO:0000256" key="2">
    <source>
        <dbReference type="ARBA" id="ARBA00022741"/>
    </source>
</evidence>
<dbReference type="OrthoDB" id="9809379at2"/>
<evidence type="ECO:0000313" key="5">
    <source>
        <dbReference type="EMBL" id="GGA67067.1"/>
    </source>
</evidence>
<dbReference type="RefSeq" id="WP_087504461.1">
    <property type="nucleotide sequence ID" value="NZ_BMDX01000002.1"/>
</dbReference>
<evidence type="ECO:0000313" key="6">
    <source>
        <dbReference type="Proteomes" id="UP000619743"/>
    </source>
</evidence>
<keyword evidence="2" id="KW-0547">Nucleotide-binding</keyword>
<accession>A0A8J2U2Q5</accession>
<dbReference type="Gene3D" id="3.40.50.300">
    <property type="entry name" value="P-loop containing nucleotide triphosphate hydrolases"/>
    <property type="match status" value="2"/>
</dbReference>
<reference evidence="6" key="1">
    <citation type="journal article" date="2019" name="Int. J. Syst. Evol. Microbiol.">
        <title>The Global Catalogue of Microorganisms (GCM) 10K type strain sequencing project: providing services to taxonomists for standard genome sequencing and annotation.</title>
        <authorList>
            <consortium name="The Broad Institute Genomics Platform"/>
            <consortium name="The Broad Institute Genome Sequencing Center for Infectious Disease"/>
            <person name="Wu L."/>
            <person name="Ma J."/>
        </authorList>
    </citation>
    <scope>NUCLEOTIDE SEQUENCE [LARGE SCALE GENOMIC DNA]</scope>
    <source>
        <strain evidence="6">CGMCC 1.10130</strain>
    </source>
</reference>
<feature type="domain" description="AAA+ ATPase" evidence="4">
    <location>
        <begin position="468"/>
        <end position="597"/>
    </location>
</feature>
<gene>
    <name evidence="5" type="ORF">GCM10011369_05850</name>
</gene>
<sequence>MFISRKYHQLITQYLINALASSDYDADSLESVNCKDFLRMTGHHVRLKPDELFDKEKLLETLSSFRFKTHDTDVLSSNCELLGRHMKLSAASIELLKLLVVMSCNFEFGDTLARASLSDDATQLIADTVSLSCEALVAATRELKQCPLFNKERFAPNSAFDNLYPVNAALVAQLSSKRFESYDELVQQILLVSPKAELQLDNFAHVDTDIMASLLEVAKVEPIQGLNILLYGPAGTGKTQLVRAMAEALSYPLYEVHPIGGDSNAIKQEYDELTPSPCLRLQHLQLIQSLCSSQTQGMLIVDECEDIFSEYRFGSKLSKLTTNSLLEDNALPTVWITNDVEVFEPSHLRRFTYVMAVDKPPRDAIAKLIQSTAKGLRLSKPFVNELAKSPSATPATITNACQVSRFVGSKGRAAEGIVSQVLDNLDMASGIPPTSRYKNAMAFDERYVNLTTSPNQLKQIKRGAEQLMDIRVLLTGPPGCGKTGYIHYLADALNQELITAKCSDILGKYVGESEQNVAKLFKRATNNQATLFLDEVDSLLMSRDALQRSHEIQLVNEFLQQIEQFEYPLFAATNFAKNLDHAVARRFDFKLAFDYLKPEQSAHLFKQVLKSKSTNAIERQLKQLKHLTPGDFAILTRRSRYATKPLTAQEALTLLEQENNRKQQPQSIGFIN</sequence>
<dbReference type="AlphaFoldDB" id="A0A8J2U2Q5"/>
<dbReference type="PANTHER" id="PTHR23073">
    <property type="entry name" value="26S PROTEASOME REGULATORY SUBUNIT"/>
    <property type="match status" value="1"/>
</dbReference>
<dbReference type="SMART" id="SM00382">
    <property type="entry name" value="AAA"/>
    <property type="match status" value="2"/>
</dbReference>
<dbReference type="InterPro" id="IPR003593">
    <property type="entry name" value="AAA+_ATPase"/>
</dbReference>
<dbReference type="Proteomes" id="UP000619743">
    <property type="component" value="Unassembled WGS sequence"/>
</dbReference>
<keyword evidence="6" id="KW-1185">Reference proteome</keyword>